<dbReference type="Pfam" id="PF08012">
    <property type="entry name" value="DUF1702"/>
    <property type="match status" value="1"/>
</dbReference>
<keyword evidence="2" id="KW-1185">Reference proteome</keyword>
<gene>
    <name evidence="1" type="ORF">Prubr_36630</name>
</gene>
<accession>A0A810MZT2</accession>
<protein>
    <submittedName>
        <fullName evidence="1">Enediyne biosynthesis protein</fullName>
    </submittedName>
</protein>
<evidence type="ECO:0000313" key="1">
    <source>
        <dbReference type="EMBL" id="BCJ66642.1"/>
    </source>
</evidence>
<reference evidence="1" key="1">
    <citation type="submission" date="2020-08" db="EMBL/GenBank/DDBJ databases">
        <title>Whole genome shotgun sequence of Polymorphospora rubra NBRC 101157.</title>
        <authorList>
            <person name="Komaki H."/>
            <person name="Tamura T."/>
        </authorList>
    </citation>
    <scope>NUCLEOTIDE SEQUENCE</scope>
    <source>
        <strain evidence="1">NBRC 101157</strain>
    </source>
</reference>
<dbReference type="KEGG" id="pry:Prubr_36630"/>
<evidence type="ECO:0000313" key="2">
    <source>
        <dbReference type="Proteomes" id="UP000680866"/>
    </source>
</evidence>
<dbReference type="EMBL" id="AP023359">
    <property type="protein sequence ID" value="BCJ66642.1"/>
    <property type="molecule type" value="Genomic_DNA"/>
</dbReference>
<dbReference type="InterPro" id="IPR012964">
    <property type="entry name" value="DUF1702"/>
</dbReference>
<organism evidence="1 2">
    <name type="scientific">Polymorphospora rubra</name>
    <dbReference type="NCBI Taxonomy" id="338584"/>
    <lineage>
        <taxon>Bacteria</taxon>
        <taxon>Bacillati</taxon>
        <taxon>Actinomycetota</taxon>
        <taxon>Actinomycetes</taxon>
        <taxon>Micromonosporales</taxon>
        <taxon>Micromonosporaceae</taxon>
        <taxon>Polymorphospora</taxon>
    </lineage>
</organism>
<name>A0A810MZT2_9ACTN</name>
<dbReference type="AlphaFoldDB" id="A0A810MZT2"/>
<dbReference type="Proteomes" id="UP000680866">
    <property type="component" value="Chromosome"/>
</dbReference>
<proteinExistence type="predicted"/>
<sequence length="316" mass="34299">MLQKANKPVRNDLGAFPVQSWPLPMRMADFEHRGFRCTRPEARALLERHARSFLTGFNLAARNRGDLHGPLAAVTAEERGFAYEGAAMFASMLDVVPARRRALSQLLAGPGDGYTHLIHVGAGWTFAPMRLPLPRLPVTPLLRWLALDGAGFAETFFGGPAALTRRCARHTGERWEAVVAGCGRALWFLESADVDGIAAAIERQPFAARAPLWSGIGLACGYAGGVSPQEMDRLPVAAGVHAPHLRQGVTFAAGARVRAGIVPDHTTLACQRLVGVSAETAAGWTDTDAEDLLTSTELPAYMEWRARLRRRCDARF</sequence>